<feature type="domain" description="RCK N-terminal" evidence="3">
    <location>
        <begin position="139"/>
        <end position="259"/>
    </location>
</feature>
<accession>A0A6J4LLI1</accession>
<evidence type="ECO:0000313" key="5">
    <source>
        <dbReference type="EMBL" id="CAA9336424.1"/>
    </source>
</evidence>
<feature type="transmembrane region" description="Helical" evidence="2">
    <location>
        <begin position="26"/>
        <end position="45"/>
    </location>
</feature>
<gene>
    <name evidence="5" type="ORF">AVDCRST_MAG93-6436</name>
</gene>
<comment type="subcellular location">
    <subcellularLocation>
        <location evidence="1">Cell membrane</location>
        <topology evidence="1">Multi-pass membrane protein</topology>
    </subcellularLocation>
</comment>
<dbReference type="InterPro" id="IPR036291">
    <property type="entry name" value="NAD(P)-bd_dom_sf"/>
</dbReference>
<keyword evidence="2" id="KW-0472">Membrane</keyword>
<dbReference type="InterPro" id="IPR050721">
    <property type="entry name" value="Trk_Ktr_HKT_K-transport"/>
</dbReference>
<feature type="transmembrane region" description="Helical" evidence="2">
    <location>
        <begin position="88"/>
        <end position="112"/>
    </location>
</feature>
<feature type="domain" description="Potassium channel" evidence="4">
    <location>
        <begin position="30"/>
        <end position="113"/>
    </location>
</feature>
<name>A0A6J4LLI1_9CHLR</name>
<protein>
    <submittedName>
        <fullName evidence="5">Potassium channel protein</fullName>
    </submittedName>
</protein>
<dbReference type="AlphaFoldDB" id="A0A6J4LLI1"/>
<keyword evidence="5" id="KW-0813">Transport</keyword>
<dbReference type="SUPFAM" id="SSF51735">
    <property type="entry name" value="NAD(P)-binding Rossmann-fold domains"/>
    <property type="match status" value="2"/>
</dbReference>
<organism evidence="5">
    <name type="scientific">uncultured Chloroflexia bacterium</name>
    <dbReference type="NCBI Taxonomy" id="1672391"/>
    <lineage>
        <taxon>Bacteria</taxon>
        <taxon>Bacillati</taxon>
        <taxon>Chloroflexota</taxon>
        <taxon>Chloroflexia</taxon>
        <taxon>environmental samples</taxon>
    </lineage>
</organism>
<dbReference type="GO" id="GO:0034220">
    <property type="term" value="P:monoatomic ion transmembrane transport"/>
    <property type="evidence" value="ECO:0007669"/>
    <property type="project" value="UniProtKB-KW"/>
</dbReference>
<evidence type="ECO:0000259" key="3">
    <source>
        <dbReference type="Pfam" id="PF02254"/>
    </source>
</evidence>
<dbReference type="InterPro" id="IPR013099">
    <property type="entry name" value="K_chnl_dom"/>
</dbReference>
<keyword evidence="2" id="KW-1133">Transmembrane helix</keyword>
<proteinExistence type="predicted"/>
<feature type="non-terminal residue" evidence="5">
    <location>
        <position position="378"/>
    </location>
</feature>
<dbReference type="Pfam" id="PF07885">
    <property type="entry name" value="Ion_trans_2"/>
    <property type="match status" value="1"/>
</dbReference>
<reference evidence="5" key="1">
    <citation type="submission" date="2020-02" db="EMBL/GenBank/DDBJ databases">
        <authorList>
            <person name="Meier V. D."/>
        </authorList>
    </citation>
    <scope>NUCLEOTIDE SEQUENCE</scope>
    <source>
        <strain evidence="5">AVDCRST_MAG93</strain>
    </source>
</reference>
<evidence type="ECO:0000256" key="1">
    <source>
        <dbReference type="ARBA" id="ARBA00004651"/>
    </source>
</evidence>
<dbReference type="InterPro" id="IPR003148">
    <property type="entry name" value="RCK_N"/>
</dbReference>
<feature type="domain" description="RCK N-terminal" evidence="3">
    <location>
        <begin position="304"/>
        <end position="377"/>
    </location>
</feature>
<keyword evidence="5" id="KW-0406">Ion transport</keyword>
<dbReference type="GO" id="GO:0005886">
    <property type="term" value="C:plasma membrane"/>
    <property type="evidence" value="ECO:0007669"/>
    <property type="project" value="UniProtKB-SubCell"/>
</dbReference>
<dbReference type="GO" id="GO:0006813">
    <property type="term" value="P:potassium ion transport"/>
    <property type="evidence" value="ECO:0007669"/>
    <property type="project" value="InterPro"/>
</dbReference>
<dbReference type="Gene3D" id="1.10.287.70">
    <property type="match status" value="1"/>
</dbReference>
<sequence length="378" mass="41115">MHKPLPELGPHLSSAGVFLVLRRMRVPLIVLIVIFAVSVLGLSLMPGQDGEGRPHRMGLFDAFYFMSYTATTIGFGELPNEFTAAQRMWVTFAIFLSVIGWAYAIGSLLSLMQDSGFRHALARRSFTRAVRRMGEPFLLLVGYGNAARMLARSLDDMGRRFVVIDSMEGRVSGVELDSYRADAPAMLGDARDTGLLTLAGLGHLACVGVVALTGDDETNLYVAMTTALLRPELPVTARCSSRDVAERMRAFHVGEVVNPLDRFGDHLRILLRSPAAYQLMIWLTSAPGTPLPERFDRLPRGRWVVCGHDRYGDELSSDLRAEGLDVTVVHVSGGTVLAGDGDSAQVVDSGHVADAVAFVAATENDTTNLWLVEAAKRA</sequence>
<feature type="transmembrane region" description="Helical" evidence="2">
    <location>
        <begin position="57"/>
        <end position="76"/>
    </location>
</feature>
<evidence type="ECO:0000259" key="4">
    <source>
        <dbReference type="Pfam" id="PF07885"/>
    </source>
</evidence>
<dbReference type="PANTHER" id="PTHR43833">
    <property type="entry name" value="POTASSIUM CHANNEL PROTEIN 2-RELATED-RELATED"/>
    <property type="match status" value="1"/>
</dbReference>
<keyword evidence="2" id="KW-0812">Transmembrane</keyword>
<dbReference type="Pfam" id="PF02254">
    <property type="entry name" value="TrkA_N"/>
    <property type="match status" value="2"/>
</dbReference>
<dbReference type="SUPFAM" id="SSF81324">
    <property type="entry name" value="Voltage-gated potassium channels"/>
    <property type="match status" value="1"/>
</dbReference>
<dbReference type="Gene3D" id="3.40.50.720">
    <property type="entry name" value="NAD(P)-binding Rossmann-like Domain"/>
    <property type="match status" value="2"/>
</dbReference>
<evidence type="ECO:0000256" key="2">
    <source>
        <dbReference type="SAM" id="Phobius"/>
    </source>
</evidence>
<dbReference type="EMBL" id="CADCTR010002170">
    <property type="protein sequence ID" value="CAA9336424.1"/>
    <property type="molecule type" value="Genomic_DNA"/>
</dbReference>
<keyword evidence="5" id="KW-0407">Ion channel</keyword>